<dbReference type="RefSeq" id="WP_338602601.1">
    <property type="nucleotide sequence ID" value="NZ_AP028679.1"/>
</dbReference>
<dbReference type="PROSITE" id="PS50198">
    <property type="entry name" value="PPIC_PPIASE_2"/>
    <property type="match status" value="1"/>
</dbReference>
<evidence type="ECO:0000256" key="5">
    <source>
        <dbReference type="ARBA" id="ARBA00022989"/>
    </source>
</evidence>
<dbReference type="SUPFAM" id="SSF54534">
    <property type="entry name" value="FKBP-like"/>
    <property type="match status" value="1"/>
</dbReference>
<keyword evidence="11 14" id="KW-0413">Isomerase</keyword>
<dbReference type="InterPro" id="IPR023058">
    <property type="entry name" value="PPIase_PpiC_CS"/>
</dbReference>
<keyword evidence="3" id="KW-0997">Cell inner membrane</keyword>
<keyword evidence="2" id="KW-1003">Cell membrane</keyword>
<dbReference type="KEGG" id="dmp:FAK_36460"/>
<dbReference type="Pfam" id="PF13624">
    <property type="entry name" value="SurA_N_3"/>
    <property type="match status" value="1"/>
</dbReference>
<keyword evidence="7" id="KW-0143">Chaperone</keyword>
<evidence type="ECO:0000256" key="12">
    <source>
        <dbReference type="SAM" id="MobiDB-lite"/>
    </source>
</evidence>
<reference evidence="15" key="1">
    <citation type="journal article" date="2023" name="Arch. Microbiol.">
        <title>Desulfoferula mesophilus gen. nov. sp. nov., a mesophilic sulfate-reducing bacterium isolated from a brackish lake sediment.</title>
        <authorList>
            <person name="Watanabe T."/>
            <person name="Yabe T."/>
            <person name="Tsuji J.M."/>
            <person name="Fukui M."/>
        </authorList>
    </citation>
    <scope>NUCLEOTIDE SEQUENCE [LARGE SCALE GENOMIC DNA]</scope>
    <source>
        <strain evidence="15">12FAK</strain>
    </source>
</reference>
<dbReference type="Gene3D" id="3.10.50.40">
    <property type="match status" value="1"/>
</dbReference>
<dbReference type="AlphaFoldDB" id="A0AAU9EKU4"/>
<dbReference type="InterPro" id="IPR000297">
    <property type="entry name" value="PPIase_PpiC"/>
</dbReference>
<dbReference type="InterPro" id="IPR027304">
    <property type="entry name" value="Trigger_fact/SurA_dom_sf"/>
</dbReference>
<dbReference type="SUPFAM" id="SSF109998">
    <property type="entry name" value="Triger factor/SurA peptide-binding domain-like"/>
    <property type="match status" value="1"/>
</dbReference>
<accession>A0AAU9EKU4</accession>
<evidence type="ECO:0000256" key="1">
    <source>
        <dbReference type="ARBA" id="ARBA00004382"/>
    </source>
</evidence>
<feature type="region of interest" description="Disordered" evidence="12">
    <location>
        <begin position="628"/>
        <end position="656"/>
    </location>
</feature>
<dbReference type="Proteomes" id="UP001366166">
    <property type="component" value="Chromosome"/>
</dbReference>
<dbReference type="InterPro" id="IPR052029">
    <property type="entry name" value="PpiD_chaperone"/>
</dbReference>
<evidence type="ECO:0000256" key="6">
    <source>
        <dbReference type="ARBA" id="ARBA00023136"/>
    </source>
</evidence>
<evidence type="ECO:0000256" key="4">
    <source>
        <dbReference type="ARBA" id="ARBA00022692"/>
    </source>
</evidence>
<evidence type="ECO:0000256" key="9">
    <source>
        <dbReference type="ARBA" id="ARBA00040743"/>
    </source>
</evidence>
<feature type="domain" description="PpiC" evidence="13">
    <location>
        <begin position="264"/>
        <end position="365"/>
    </location>
</feature>
<dbReference type="PANTHER" id="PTHR47529">
    <property type="entry name" value="PEPTIDYL-PROLYL CIS-TRANS ISOMERASE D"/>
    <property type="match status" value="1"/>
</dbReference>
<keyword evidence="11" id="KW-0697">Rotamase</keyword>
<dbReference type="Gene3D" id="1.10.4030.10">
    <property type="entry name" value="Porin chaperone SurA, peptide-binding domain"/>
    <property type="match status" value="1"/>
</dbReference>
<sequence length="656" mass="71562">MLQLMRKHAGNWMIKILLGAIALAFALSWGVYNYGEGPARVAVKVNGETISEARASEVYANLMEQGKQRFGAQFDQVAPLLNLRQQALDQLVDQVLLTQAANQLAVQVSNQEVAARVASTPMFQKDGRFDERLYRIILERNRLTPADYEAGLRQELRMEKLAALVAGAGQVTPQEVNDVMSRRLAKVKGVYRLFKPEDYRKEVKATEQQIKDYYQKNQSAYMAPATVTFDYLVFPVSAQRDQVKISDRDVADTYDMERDRYSKPEQVKASHILITLPEKPSPAEVEAAKKKAEEVMALAKKKGADFAALAKKYSQGPSAPKGGDLGWFRRGSMVGPFEELAFKMKPGEIGLVRTQFGWHVVKVTGHEQASVTPLEEVKVEIKGRLGDTQAKNLAQAAAERAFDKLAMGESLAKLAKQQGGSVQTSPKVAEGGKVEGLPGLKGFFTAAKDLGKGQPVPAVIFNDGSIVAVIKERVPAHVKPLDQVAEDVRVAVEEQLATDKARAEAAKLLTDLAKVKDPAAELTRMPGSGQTGWLAQGGEIKDVSGSAALVRALFLRPEKKPVMTQPVRVGDIFAAAVLAGRQAADPEEMKSKHEQFKEILLAEARRQAAQGFLGDLRARAEILVPVQGTTSSPIPGCDSRSTLEWVPMGSPRASAK</sequence>
<evidence type="ECO:0000256" key="2">
    <source>
        <dbReference type="ARBA" id="ARBA00022475"/>
    </source>
</evidence>
<organism evidence="14 15">
    <name type="scientific">Desulfoferula mesophila</name>
    <dbReference type="NCBI Taxonomy" id="3058419"/>
    <lineage>
        <taxon>Bacteria</taxon>
        <taxon>Pseudomonadati</taxon>
        <taxon>Thermodesulfobacteriota</taxon>
        <taxon>Desulfarculia</taxon>
        <taxon>Desulfarculales</taxon>
        <taxon>Desulfarculaceae</taxon>
        <taxon>Desulfoferula</taxon>
    </lineage>
</organism>
<keyword evidence="5" id="KW-1133">Transmembrane helix</keyword>
<evidence type="ECO:0000259" key="13">
    <source>
        <dbReference type="PROSITE" id="PS50198"/>
    </source>
</evidence>
<keyword evidence="4" id="KW-0812">Transmembrane</keyword>
<gene>
    <name evidence="14" type="primary">ppiD</name>
    <name evidence="14" type="ORF">FAK_36460</name>
</gene>
<evidence type="ECO:0000256" key="7">
    <source>
        <dbReference type="ARBA" id="ARBA00023186"/>
    </source>
</evidence>
<comment type="subcellular location">
    <subcellularLocation>
        <location evidence="1">Cell inner membrane</location>
        <topology evidence="1">Single-pass type II membrane protein</topology>
        <orientation evidence="1">Periplasmic side</orientation>
    </subcellularLocation>
</comment>
<comment type="similarity">
    <text evidence="8">Belongs to the PpiD chaperone family.</text>
</comment>
<dbReference type="EMBL" id="AP028679">
    <property type="protein sequence ID" value="BEQ16580.1"/>
    <property type="molecule type" value="Genomic_DNA"/>
</dbReference>
<dbReference type="PROSITE" id="PS01096">
    <property type="entry name" value="PPIC_PPIASE_1"/>
    <property type="match status" value="1"/>
</dbReference>
<evidence type="ECO:0000256" key="3">
    <source>
        <dbReference type="ARBA" id="ARBA00022519"/>
    </source>
</evidence>
<dbReference type="PANTHER" id="PTHR47529:SF1">
    <property type="entry name" value="PERIPLASMIC CHAPERONE PPID"/>
    <property type="match status" value="1"/>
</dbReference>
<dbReference type="GO" id="GO:0005886">
    <property type="term" value="C:plasma membrane"/>
    <property type="evidence" value="ECO:0007669"/>
    <property type="project" value="UniProtKB-SubCell"/>
</dbReference>
<evidence type="ECO:0000313" key="14">
    <source>
        <dbReference type="EMBL" id="BEQ16580.1"/>
    </source>
</evidence>
<evidence type="ECO:0000313" key="15">
    <source>
        <dbReference type="Proteomes" id="UP001366166"/>
    </source>
</evidence>
<evidence type="ECO:0000256" key="11">
    <source>
        <dbReference type="PROSITE-ProRule" id="PRU00278"/>
    </source>
</evidence>
<protein>
    <recommendedName>
        <fullName evidence="9">Periplasmic chaperone PpiD</fullName>
    </recommendedName>
    <alternativeName>
        <fullName evidence="10">Periplasmic folding chaperone</fullName>
    </alternativeName>
</protein>
<dbReference type="GO" id="GO:0003755">
    <property type="term" value="F:peptidyl-prolyl cis-trans isomerase activity"/>
    <property type="evidence" value="ECO:0007669"/>
    <property type="project" value="UniProtKB-KW"/>
</dbReference>
<proteinExistence type="inferred from homology"/>
<keyword evidence="6" id="KW-0472">Membrane</keyword>
<dbReference type="Pfam" id="PF13616">
    <property type="entry name" value="Rotamase_3"/>
    <property type="match status" value="1"/>
</dbReference>
<dbReference type="InterPro" id="IPR046357">
    <property type="entry name" value="PPIase_dom_sf"/>
</dbReference>
<keyword evidence="15" id="KW-1185">Reference proteome</keyword>
<evidence type="ECO:0000256" key="8">
    <source>
        <dbReference type="ARBA" id="ARBA00038408"/>
    </source>
</evidence>
<evidence type="ECO:0000256" key="10">
    <source>
        <dbReference type="ARBA" id="ARBA00042775"/>
    </source>
</evidence>
<name>A0AAU9EKU4_9BACT</name>